<dbReference type="GO" id="GO:0003677">
    <property type="term" value="F:DNA binding"/>
    <property type="evidence" value="ECO:0007669"/>
    <property type="project" value="InterPro"/>
</dbReference>
<dbReference type="Pfam" id="PF13009">
    <property type="entry name" value="Integrase_2"/>
    <property type="match status" value="1"/>
</dbReference>
<dbReference type="GO" id="GO:0006310">
    <property type="term" value="P:DNA recombination"/>
    <property type="evidence" value="ECO:0007669"/>
    <property type="project" value="UniProtKB-KW"/>
</dbReference>
<organism evidence="2 3">
    <name type="scientific">Pseudomonas vanderleydeniana</name>
    <dbReference type="NCBI Taxonomy" id="2745495"/>
    <lineage>
        <taxon>Bacteria</taxon>
        <taxon>Pseudomonadati</taxon>
        <taxon>Pseudomonadota</taxon>
        <taxon>Gammaproteobacteria</taxon>
        <taxon>Pseudomonadales</taxon>
        <taxon>Pseudomonadaceae</taxon>
        <taxon>Pseudomonas</taxon>
    </lineage>
</organism>
<dbReference type="InterPro" id="IPR011010">
    <property type="entry name" value="DNA_brk_join_enz"/>
</dbReference>
<protein>
    <recommendedName>
        <fullName evidence="4">Integrase</fullName>
    </recommendedName>
</protein>
<dbReference type="InterPro" id="IPR013762">
    <property type="entry name" value="Integrase-like_cat_sf"/>
</dbReference>
<dbReference type="SUPFAM" id="SSF56349">
    <property type="entry name" value="DNA breaking-rejoining enzymes"/>
    <property type="match status" value="1"/>
</dbReference>
<dbReference type="GO" id="GO:0015074">
    <property type="term" value="P:DNA integration"/>
    <property type="evidence" value="ECO:0007669"/>
    <property type="project" value="InterPro"/>
</dbReference>
<dbReference type="EMBL" id="CP077093">
    <property type="protein sequence ID" value="QXI25882.1"/>
    <property type="molecule type" value="Genomic_DNA"/>
</dbReference>
<dbReference type="InterPro" id="IPR024965">
    <property type="entry name" value="Putative_integrase"/>
</dbReference>
<gene>
    <name evidence="2" type="ORF">HU752_018110</name>
</gene>
<dbReference type="Gene3D" id="1.10.443.10">
    <property type="entry name" value="Intergrase catalytic core"/>
    <property type="match status" value="1"/>
</dbReference>
<reference evidence="2 3" key="2">
    <citation type="journal article" date="2021" name="Microorganisms">
        <title>The Ever-Expanding Pseudomonas Genus: Description of 43 New Species and Partition of the Pseudomonas putida Group.</title>
        <authorList>
            <person name="Girard L."/>
            <person name="Lood C."/>
            <person name="Hofte M."/>
            <person name="Vandamme P."/>
            <person name="Rokni-Zadeh H."/>
            <person name="van Noort V."/>
            <person name="Lavigne R."/>
            <person name="De Mot R."/>
        </authorList>
    </citation>
    <scope>NUCLEOTIDE SEQUENCE [LARGE SCALE GENOMIC DNA]</scope>
    <source>
        <strain evidence="2 3">RW8P3</strain>
    </source>
</reference>
<dbReference type="AlphaFoldDB" id="A0A9E6PFH4"/>
<keyword evidence="1" id="KW-0233">DNA recombination</keyword>
<evidence type="ECO:0008006" key="4">
    <source>
        <dbReference type="Google" id="ProtNLM"/>
    </source>
</evidence>
<evidence type="ECO:0000313" key="2">
    <source>
        <dbReference type="EMBL" id="QXI25882.1"/>
    </source>
</evidence>
<accession>A0A9E6PFH4</accession>
<dbReference type="RefSeq" id="WP_186684752.1">
    <property type="nucleotide sequence ID" value="NZ_CP077093.1"/>
</dbReference>
<reference evidence="2 3" key="1">
    <citation type="journal article" date="2020" name="Microorganisms">
        <title>Reliable Identification of Environmental Pseudomonas Isolates Using the rpoD Gene.</title>
        <authorList>
            <consortium name="The Broad Institute Genome Sequencing Platform"/>
            <person name="Girard L."/>
            <person name="Lood C."/>
            <person name="Rokni-Zadeh H."/>
            <person name="van Noort V."/>
            <person name="Lavigne R."/>
            <person name="De Mot R."/>
        </authorList>
    </citation>
    <scope>NUCLEOTIDE SEQUENCE [LARGE SCALE GENOMIC DNA]</scope>
    <source>
        <strain evidence="2 3">RW8P3</strain>
    </source>
</reference>
<keyword evidence="3" id="KW-1185">Reference proteome</keyword>
<dbReference type="Proteomes" id="UP000634530">
    <property type="component" value="Chromosome"/>
</dbReference>
<evidence type="ECO:0000256" key="1">
    <source>
        <dbReference type="ARBA" id="ARBA00023172"/>
    </source>
</evidence>
<sequence>MFRTAQSYLSGRTVHVNTSAEFAVPPTFSVEQMRCCASVIEQHIRDTPTKSRHTQALRKNLADLSDIDMPVQLMALVHKLLSYLDRKPNPHDVVHVREVLLKLWHFDLLAWPLLPNEHTKAFKITKKWGWEPDRQEMLDSLAGLETNEESSCLRVRGVMTLAMASAGARDIGDFTPEVAGDYFDAVLDVKMRSRIVLDVISLQYLKYGSTVVHVLKDYGSFGRMPVRGDDKFQWALKKDVTLAEWVLLASEFMATISSNPASYRVPLNKFFDFLVDNAEVTRVPEKYLHRDYVAPALFRLANEGRESSFYSFFDYILETRCVSEDDYGYKVRLPGFYNPIEVRSRPSRVAETHREAMPTRFVRMLHDILVADDFAWARKFGEARWNGHGGDTFRWYNPDTGLYEDVWSPVRAIALLVKLLLPARTFQIRMLDSGEADTDEYDLASNSWLKNTGHLAPTGKSSVAKGVFARHRDKDGQEFVFLRFNTNKTADQNKASAEAGYIMPWQHAEVIQLLTTLREWQKKYNPINAPTRWQDIKDGSISTRYTTDSLAAKGSNCFLFREPCLPRRDQPVTDARLNTLWRNLNLELERRLAAAGELMPDGSSIVLVDKTSASRPVYDLHSLRVTLITALAESGGVPPEVLMKVVGHASVIMTIYYMKFSPTHICEQLNAAELKLHSQEQMNWQAWLANRTRETLISAVAYTSTTALDAMTTSSATSWVIRDHGICPVGCNRCHEGGEAIVDTKAYQKWGPVPGAATNCVRCRFFITGPAFLLGLQAYFDNVGYKLKEASERYQVAKEKFEALEAVSVVKYGRGTAITKQEVHQLSVAASHFDQRTNEVDNLAHSWHATYRLIQQCLHIVRTSKEQPVLGNQQYALVAVGGLSNVEAVLEQASEFEQVDRICQSAVFFEGIDATTPNLKRMRAFDAMLKRNGLSPVFVDLDEQAALEAGNQMAAFMYARLGRDSTNALMAGKETLRRLGVEAEMSRKLECIVPLWRSPESDGAMFSLGTPVIVEGNAE</sequence>
<evidence type="ECO:0000313" key="3">
    <source>
        <dbReference type="Proteomes" id="UP000634530"/>
    </source>
</evidence>
<name>A0A9E6PFH4_9PSED</name>
<dbReference type="KEGG" id="pvw:HU752_018110"/>
<proteinExistence type="predicted"/>